<proteinExistence type="predicted"/>
<dbReference type="EMBL" id="JARPUR010000004">
    <property type="protein sequence ID" value="KAK4878391.1"/>
    <property type="molecule type" value="Genomic_DNA"/>
</dbReference>
<evidence type="ECO:0000313" key="2">
    <source>
        <dbReference type="Proteomes" id="UP001353858"/>
    </source>
</evidence>
<name>A0AAN7PAL9_9COLE</name>
<protein>
    <submittedName>
        <fullName evidence="1">Uncharacterized protein</fullName>
    </submittedName>
</protein>
<accession>A0AAN7PAL9</accession>
<dbReference type="Proteomes" id="UP001353858">
    <property type="component" value="Unassembled WGS sequence"/>
</dbReference>
<organism evidence="1 2">
    <name type="scientific">Aquatica leii</name>
    <dbReference type="NCBI Taxonomy" id="1421715"/>
    <lineage>
        <taxon>Eukaryota</taxon>
        <taxon>Metazoa</taxon>
        <taxon>Ecdysozoa</taxon>
        <taxon>Arthropoda</taxon>
        <taxon>Hexapoda</taxon>
        <taxon>Insecta</taxon>
        <taxon>Pterygota</taxon>
        <taxon>Neoptera</taxon>
        <taxon>Endopterygota</taxon>
        <taxon>Coleoptera</taxon>
        <taxon>Polyphaga</taxon>
        <taxon>Elateriformia</taxon>
        <taxon>Elateroidea</taxon>
        <taxon>Lampyridae</taxon>
        <taxon>Luciolinae</taxon>
        <taxon>Aquatica</taxon>
    </lineage>
</organism>
<gene>
    <name evidence="1" type="ORF">RN001_010897</name>
</gene>
<sequence>MAVPKFKVHTSIYKFLHKQPAPTETSLQAHLKCNAKLLNLKQNYLKTYRVKLELQPSRLPKFYESTDTFSNTYVYKFGD</sequence>
<reference evidence="2" key="1">
    <citation type="submission" date="2023-01" db="EMBL/GenBank/DDBJ databases">
        <title>Key to firefly adult light organ development and bioluminescence: homeobox transcription factors regulate luciferase expression and transportation to peroxisome.</title>
        <authorList>
            <person name="Fu X."/>
        </authorList>
    </citation>
    <scope>NUCLEOTIDE SEQUENCE [LARGE SCALE GENOMIC DNA]</scope>
</reference>
<evidence type="ECO:0000313" key="1">
    <source>
        <dbReference type="EMBL" id="KAK4878391.1"/>
    </source>
</evidence>
<dbReference type="AlphaFoldDB" id="A0AAN7PAL9"/>
<keyword evidence="2" id="KW-1185">Reference proteome</keyword>
<comment type="caution">
    <text evidence="1">The sequence shown here is derived from an EMBL/GenBank/DDBJ whole genome shotgun (WGS) entry which is preliminary data.</text>
</comment>